<sequence length="114" mass="12728">LVTTGGTNHPVHLHGHGFVVQTLGGSRERIHPGSNEYGSILTDITTVNYVNPPRRDVVRVSNTGVTVRFRVNYYTLLSTLVFDSSIATSNGTLKLDWQWFLPMRQTRCAVACKR</sequence>
<dbReference type="Proteomes" id="UP000663843">
    <property type="component" value="Unassembled WGS sequence"/>
</dbReference>
<proteinExistence type="predicted"/>
<evidence type="ECO:0000313" key="2">
    <source>
        <dbReference type="EMBL" id="CAE6533632.1"/>
    </source>
</evidence>
<dbReference type="InterPro" id="IPR011706">
    <property type="entry name" value="Cu-oxidase_C"/>
</dbReference>
<organism evidence="2 3">
    <name type="scientific">Rhizoctonia solani</name>
    <dbReference type="NCBI Taxonomy" id="456999"/>
    <lineage>
        <taxon>Eukaryota</taxon>
        <taxon>Fungi</taxon>
        <taxon>Dikarya</taxon>
        <taxon>Basidiomycota</taxon>
        <taxon>Agaricomycotina</taxon>
        <taxon>Agaricomycetes</taxon>
        <taxon>Cantharellales</taxon>
        <taxon>Ceratobasidiaceae</taxon>
        <taxon>Rhizoctonia</taxon>
    </lineage>
</organism>
<evidence type="ECO:0000259" key="1">
    <source>
        <dbReference type="Pfam" id="PF07731"/>
    </source>
</evidence>
<evidence type="ECO:0000313" key="3">
    <source>
        <dbReference type="Proteomes" id="UP000663843"/>
    </source>
</evidence>
<dbReference type="Pfam" id="PF07731">
    <property type="entry name" value="Cu-oxidase_2"/>
    <property type="match status" value="1"/>
</dbReference>
<dbReference type="SUPFAM" id="SSF49503">
    <property type="entry name" value="Cupredoxins"/>
    <property type="match status" value="1"/>
</dbReference>
<dbReference type="GO" id="GO:0005507">
    <property type="term" value="F:copper ion binding"/>
    <property type="evidence" value="ECO:0007669"/>
    <property type="project" value="InterPro"/>
</dbReference>
<dbReference type="AlphaFoldDB" id="A0A8H3HTA4"/>
<protein>
    <recommendedName>
        <fullName evidence="1">Plastocyanin-like domain-containing protein</fullName>
    </recommendedName>
</protein>
<dbReference type="GO" id="GO:0016491">
    <property type="term" value="F:oxidoreductase activity"/>
    <property type="evidence" value="ECO:0007669"/>
    <property type="project" value="InterPro"/>
</dbReference>
<dbReference type="InterPro" id="IPR008972">
    <property type="entry name" value="Cupredoxin"/>
</dbReference>
<accession>A0A8H3HTA4</accession>
<reference evidence="2" key="1">
    <citation type="submission" date="2021-01" db="EMBL/GenBank/DDBJ databases">
        <authorList>
            <person name="Kaushik A."/>
        </authorList>
    </citation>
    <scope>NUCLEOTIDE SEQUENCE</scope>
    <source>
        <strain evidence="2">AG2-2IIIB</strain>
    </source>
</reference>
<dbReference type="EMBL" id="CAJMWT010008474">
    <property type="protein sequence ID" value="CAE6533632.1"/>
    <property type="molecule type" value="Genomic_DNA"/>
</dbReference>
<feature type="domain" description="Plastocyanin-like" evidence="1">
    <location>
        <begin position="4"/>
        <end position="72"/>
    </location>
</feature>
<name>A0A8H3HTA4_9AGAM</name>
<gene>
    <name evidence="2" type="ORF">RDB_LOCUS182507</name>
</gene>
<dbReference type="Gene3D" id="2.60.40.420">
    <property type="entry name" value="Cupredoxins - blue copper proteins"/>
    <property type="match status" value="1"/>
</dbReference>
<feature type="non-terminal residue" evidence="2">
    <location>
        <position position="1"/>
    </location>
</feature>
<comment type="caution">
    <text evidence="2">The sequence shown here is derived from an EMBL/GenBank/DDBJ whole genome shotgun (WGS) entry which is preliminary data.</text>
</comment>